<dbReference type="SMART" id="SM00857">
    <property type="entry name" value="Resolvase"/>
    <property type="match status" value="1"/>
</dbReference>
<sequence length="218" mass="24224">MEVTYITYYRVSTVRQGASGLGLDAQRSASENYCRSTSGKILFEFTEVESGKRSNRPELKAALEACRKTGATLLIAKLDRLARNVHFLSGLLESGVRCVAADMPNADRFMLHVYAAMAEEEGRRISERTRSALAAAKARGVRLGQSAERLAEINRDSADRFASKVGPLIWGWIANEHLTFRTVAERLNAMNVAPARGAHWYAATVHRVHHRYVGMNTK</sequence>
<evidence type="ECO:0000313" key="4">
    <source>
        <dbReference type="EMBL" id="SEN37513.1"/>
    </source>
</evidence>
<keyword evidence="5" id="KW-1185">Reference proteome</keyword>
<dbReference type="Proteomes" id="UP000183002">
    <property type="component" value="Unassembled WGS sequence"/>
</dbReference>
<dbReference type="GO" id="GO:0003677">
    <property type="term" value="F:DNA binding"/>
    <property type="evidence" value="ECO:0007669"/>
    <property type="project" value="UniProtKB-KW"/>
</dbReference>
<gene>
    <name evidence="4" type="ORF">SAMN05216227_101280</name>
</gene>
<evidence type="ECO:0000259" key="3">
    <source>
        <dbReference type="PROSITE" id="PS51736"/>
    </source>
</evidence>
<dbReference type="OrthoDB" id="2290206at2"/>
<name>A0A1H8G0I4_9RHOB</name>
<keyword evidence="1" id="KW-0238">DNA-binding</keyword>
<dbReference type="InterPro" id="IPR036162">
    <property type="entry name" value="Resolvase-like_N_sf"/>
</dbReference>
<dbReference type="InterPro" id="IPR006119">
    <property type="entry name" value="Resolv_N"/>
</dbReference>
<accession>A0A1H8G0I4</accession>
<dbReference type="InterPro" id="IPR050639">
    <property type="entry name" value="SSR_resolvase"/>
</dbReference>
<dbReference type="PROSITE" id="PS51736">
    <property type="entry name" value="RECOMBINASES_3"/>
    <property type="match status" value="1"/>
</dbReference>
<evidence type="ECO:0000256" key="1">
    <source>
        <dbReference type="ARBA" id="ARBA00023125"/>
    </source>
</evidence>
<proteinExistence type="predicted"/>
<evidence type="ECO:0000256" key="2">
    <source>
        <dbReference type="ARBA" id="ARBA00023172"/>
    </source>
</evidence>
<dbReference type="Gene3D" id="3.40.50.1390">
    <property type="entry name" value="Resolvase, N-terminal catalytic domain"/>
    <property type="match status" value="1"/>
</dbReference>
<dbReference type="Pfam" id="PF00239">
    <property type="entry name" value="Resolvase"/>
    <property type="match status" value="1"/>
</dbReference>
<keyword evidence="2" id="KW-0233">DNA recombination</keyword>
<dbReference type="STRING" id="1077947.SAMN05216227_101280"/>
<reference evidence="4 5" key="1">
    <citation type="submission" date="2016-10" db="EMBL/GenBank/DDBJ databases">
        <authorList>
            <person name="de Groot N.N."/>
        </authorList>
    </citation>
    <scope>NUCLEOTIDE SEQUENCE [LARGE SCALE GENOMIC DNA]</scope>
    <source>
        <strain evidence="4 5">CGMCC 1.10836</strain>
    </source>
</reference>
<dbReference type="EMBL" id="FOCO01000012">
    <property type="protein sequence ID" value="SEN37513.1"/>
    <property type="molecule type" value="Genomic_DNA"/>
</dbReference>
<feature type="domain" description="Resolvase/invertase-type recombinase catalytic" evidence="3">
    <location>
        <begin position="4"/>
        <end position="140"/>
    </location>
</feature>
<dbReference type="AlphaFoldDB" id="A0A1H8G0I4"/>
<evidence type="ECO:0000313" key="5">
    <source>
        <dbReference type="Proteomes" id="UP000183002"/>
    </source>
</evidence>
<dbReference type="CDD" id="cd00338">
    <property type="entry name" value="Ser_Recombinase"/>
    <property type="match status" value="1"/>
</dbReference>
<dbReference type="PANTHER" id="PTHR30461">
    <property type="entry name" value="DNA-INVERTASE FROM LAMBDOID PROPHAGE"/>
    <property type="match status" value="1"/>
</dbReference>
<dbReference type="PANTHER" id="PTHR30461:SF2">
    <property type="entry name" value="SERINE RECOMBINASE PINE-RELATED"/>
    <property type="match status" value="1"/>
</dbReference>
<organism evidence="4 5">
    <name type="scientific">Pseudorhodobacter antarcticus</name>
    <dbReference type="NCBI Taxonomy" id="1077947"/>
    <lineage>
        <taxon>Bacteria</taxon>
        <taxon>Pseudomonadati</taxon>
        <taxon>Pseudomonadota</taxon>
        <taxon>Alphaproteobacteria</taxon>
        <taxon>Rhodobacterales</taxon>
        <taxon>Paracoccaceae</taxon>
        <taxon>Pseudorhodobacter</taxon>
    </lineage>
</organism>
<dbReference type="GO" id="GO:0000150">
    <property type="term" value="F:DNA strand exchange activity"/>
    <property type="evidence" value="ECO:0007669"/>
    <property type="project" value="InterPro"/>
</dbReference>
<dbReference type="SUPFAM" id="SSF53041">
    <property type="entry name" value="Resolvase-like"/>
    <property type="match status" value="1"/>
</dbReference>
<dbReference type="RefSeq" id="WP_050518606.1">
    <property type="nucleotide sequence ID" value="NZ_FOCO01000012.1"/>
</dbReference>
<protein>
    <submittedName>
        <fullName evidence="4">Site-specific DNA recombinase</fullName>
    </submittedName>
</protein>